<dbReference type="RefSeq" id="WP_110520596.1">
    <property type="nucleotide sequence ID" value="NZ_PDOF01000002.1"/>
</dbReference>
<gene>
    <name evidence="1" type="ORF">CR205_13280</name>
</gene>
<protein>
    <recommendedName>
        <fullName evidence="3">Nuclear transport factor 2 family protein</fullName>
    </recommendedName>
</protein>
<keyword evidence="2" id="KW-1185">Reference proteome</keyword>
<proteinExistence type="predicted"/>
<comment type="caution">
    <text evidence="1">The sequence shown here is derived from an EMBL/GenBank/DDBJ whole genome shotgun (WGS) entry which is preliminary data.</text>
</comment>
<dbReference type="Proteomes" id="UP000248066">
    <property type="component" value="Unassembled WGS sequence"/>
</dbReference>
<dbReference type="EMBL" id="PDOF01000002">
    <property type="protein sequence ID" value="PYZ96666.1"/>
    <property type="molecule type" value="Genomic_DNA"/>
</dbReference>
<dbReference type="OrthoDB" id="2427386at2"/>
<dbReference type="SUPFAM" id="SSF54427">
    <property type="entry name" value="NTF2-like"/>
    <property type="match status" value="1"/>
</dbReference>
<reference evidence="1 2" key="1">
    <citation type="submission" date="2017-10" db="EMBL/GenBank/DDBJ databases">
        <title>Bacillus sp. nov., a halophilic bacterium isolated from a Yangshapao Lake.</title>
        <authorList>
            <person name="Wang H."/>
        </authorList>
    </citation>
    <scope>NUCLEOTIDE SEQUENCE [LARGE SCALE GENOMIC DNA]</scope>
    <source>
        <strain evidence="1 2">YSP-3</strain>
    </source>
</reference>
<organism evidence="1 2">
    <name type="scientific">Alteribacter lacisalsi</name>
    <dbReference type="NCBI Taxonomy" id="2045244"/>
    <lineage>
        <taxon>Bacteria</taxon>
        <taxon>Bacillati</taxon>
        <taxon>Bacillota</taxon>
        <taxon>Bacilli</taxon>
        <taxon>Bacillales</taxon>
        <taxon>Bacillaceae</taxon>
        <taxon>Alteribacter</taxon>
    </lineage>
</organism>
<dbReference type="AlphaFoldDB" id="A0A2W0H7F5"/>
<evidence type="ECO:0000313" key="2">
    <source>
        <dbReference type="Proteomes" id="UP000248066"/>
    </source>
</evidence>
<sequence length="136" mass="15306">MNQITSETIKTADTWVEFSNQKNLERLSAVTAEKLALEGPKGTGVINHQELGEWMKRANLKLTTIKRYARGQFIVLEQTGTWLNDDDSVKGTGIVFTVFKIADGKVTFLARYDHDKDKAFEVSGLSDEDRIKSEPL</sequence>
<evidence type="ECO:0000313" key="1">
    <source>
        <dbReference type="EMBL" id="PYZ96666.1"/>
    </source>
</evidence>
<evidence type="ECO:0008006" key="3">
    <source>
        <dbReference type="Google" id="ProtNLM"/>
    </source>
</evidence>
<dbReference type="InterPro" id="IPR032710">
    <property type="entry name" value="NTF2-like_dom_sf"/>
</dbReference>
<dbReference type="Gene3D" id="3.10.450.50">
    <property type="match status" value="1"/>
</dbReference>
<accession>A0A2W0H7F5</accession>
<name>A0A2W0H7F5_9BACI</name>